<gene>
    <name evidence="2" type="ORF">KQX54_002707</name>
</gene>
<name>A0AAV7J4P0_COTGL</name>
<keyword evidence="3" id="KW-1185">Reference proteome</keyword>
<evidence type="ECO:0000313" key="2">
    <source>
        <dbReference type="EMBL" id="KAH0566633.1"/>
    </source>
</evidence>
<proteinExistence type="predicted"/>
<sequence length="82" mass="9922">MHHRRRSRSHNTAYLLASLLFPSMSAGKASSFLLLMHPYDAVMRQQADQFPRFSLFLAWPCKIPRHPFRYNKFRKFQLFRHQ</sequence>
<evidence type="ECO:0008006" key="4">
    <source>
        <dbReference type="Google" id="ProtNLM"/>
    </source>
</evidence>
<reference evidence="2 3" key="1">
    <citation type="journal article" date="2021" name="J. Hered.">
        <title>A chromosome-level genome assembly of the parasitoid wasp, Cotesia glomerata (Hymenoptera: Braconidae).</title>
        <authorList>
            <person name="Pinto B.J."/>
            <person name="Weis J.J."/>
            <person name="Gamble T."/>
            <person name="Ode P.J."/>
            <person name="Paul R."/>
            <person name="Zaspel J.M."/>
        </authorList>
    </citation>
    <scope>NUCLEOTIDE SEQUENCE [LARGE SCALE GENOMIC DNA]</scope>
    <source>
        <strain evidence="2">CgM1</strain>
    </source>
</reference>
<comment type="caution">
    <text evidence="2">The sequence shown here is derived from an EMBL/GenBank/DDBJ whole genome shotgun (WGS) entry which is preliminary data.</text>
</comment>
<evidence type="ECO:0000313" key="3">
    <source>
        <dbReference type="Proteomes" id="UP000826195"/>
    </source>
</evidence>
<organism evidence="2 3">
    <name type="scientific">Cotesia glomerata</name>
    <name type="common">Lepidopteran parasitic wasp</name>
    <name type="synonym">Apanteles glomeratus</name>
    <dbReference type="NCBI Taxonomy" id="32391"/>
    <lineage>
        <taxon>Eukaryota</taxon>
        <taxon>Metazoa</taxon>
        <taxon>Ecdysozoa</taxon>
        <taxon>Arthropoda</taxon>
        <taxon>Hexapoda</taxon>
        <taxon>Insecta</taxon>
        <taxon>Pterygota</taxon>
        <taxon>Neoptera</taxon>
        <taxon>Endopterygota</taxon>
        <taxon>Hymenoptera</taxon>
        <taxon>Apocrita</taxon>
        <taxon>Ichneumonoidea</taxon>
        <taxon>Braconidae</taxon>
        <taxon>Microgastrinae</taxon>
        <taxon>Cotesia</taxon>
    </lineage>
</organism>
<dbReference type="AlphaFoldDB" id="A0AAV7J4P0"/>
<keyword evidence="1" id="KW-0732">Signal</keyword>
<dbReference type="Proteomes" id="UP000826195">
    <property type="component" value="Unassembled WGS sequence"/>
</dbReference>
<feature type="signal peptide" evidence="1">
    <location>
        <begin position="1"/>
        <end position="31"/>
    </location>
</feature>
<evidence type="ECO:0000256" key="1">
    <source>
        <dbReference type="SAM" id="SignalP"/>
    </source>
</evidence>
<feature type="chain" id="PRO_5043596976" description="Secreted protein" evidence="1">
    <location>
        <begin position="32"/>
        <end position="82"/>
    </location>
</feature>
<accession>A0AAV7J4P0</accession>
<dbReference type="EMBL" id="JAHXZJ010000001">
    <property type="protein sequence ID" value="KAH0566633.1"/>
    <property type="molecule type" value="Genomic_DNA"/>
</dbReference>
<protein>
    <recommendedName>
        <fullName evidence="4">Secreted protein</fullName>
    </recommendedName>
</protein>